<dbReference type="SUPFAM" id="SSF52172">
    <property type="entry name" value="CheY-like"/>
    <property type="match status" value="1"/>
</dbReference>
<dbReference type="PROSITE" id="PS50110">
    <property type="entry name" value="RESPONSE_REGULATORY"/>
    <property type="match status" value="1"/>
</dbReference>
<dbReference type="SMART" id="SM00448">
    <property type="entry name" value="REC"/>
    <property type="match status" value="1"/>
</dbReference>
<dbReference type="PANTHER" id="PTHR44520">
    <property type="entry name" value="RESPONSE REGULATOR RCP1-RELATED"/>
    <property type="match status" value="1"/>
</dbReference>
<dbReference type="Gene3D" id="3.40.50.2300">
    <property type="match status" value="1"/>
</dbReference>
<proteinExistence type="predicted"/>
<dbReference type="Proteomes" id="UP001255185">
    <property type="component" value="Unassembled WGS sequence"/>
</dbReference>
<keyword evidence="1" id="KW-0597">Phosphoprotein</keyword>
<evidence type="ECO:0000313" key="4">
    <source>
        <dbReference type="Proteomes" id="UP001255185"/>
    </source>
</evidence>
<sequence length="136" mass="15379">MALLENLHIIIAEDDIDDGEIIEQSFLKHPSFNKISIVKNGKELLEFLKTANHKPDVILTDINMPIINGIEALAEISNDLELNHITTFAYSTSINPIYESKCLQYGVKGFLIKPFVLEEFDEIPHKIINTINSLSE</sequence>
<reference evidence="3 4" key="1">
    <citation type="submission" date="2023-07" db="EMBL/GenBank/DDBJ databases">
        <title>Sorghum-associated microbial communities from plants grown in Nebraska, USA.</title>
        <authorList>
            <person name="Schachtman D."/>
        </authorList>
    </citation>
    <scope>NUCLEOTIDE SEQUENCE [LARGE SCALE GENOMIC DNA]</scope>
    <source>
        <strain evidence="3 4">3773</strain>
    </source>
</reference>
<organism evidence="3 4">
    <name type="scientific">Flavobacterium arsenatis</name>
    <dbReference type="NCBI Taxonomy" id="1484332"/>
    <lineage>
        <taxon>Bacteria</taxon>
        <taxon>Pseudomonadati</taxon>
        <taxon>Bacteroidota</taxon>
        <taxon>Flavobacteriia</taxon>
        <taxon>Flavobacteriales</taxon>
        <taxon>Flavobacteriaceae</taxon>
        <taxon>Flavobacterium</taxon>
    </lineage>
</organism>
<keyword evidence="4" id="KW-1185">Reference proteome</keyword>
<evidence type="ECO:0000256" key="1">
    <source>
        <dbReference type="PROSITE-ProRule" id="PRU00169"/>
    </source>
</evidence>
<feature type="modified residue" description="4-aspartylphosphate" evidence="1">
    <location>
        <position position="61"/>
    </location>
</feature>
<comment type="caution">
    <text evidence="3">The sequence shown here is derived from an EMBL/GenBank/DDBJ whole genome shotgun (WGS) entry which is preliminary data.</text>
</comment>
<name>A0ABU1TPT9_9FLAO</name>
<evidence type="ECO:0000313" key="3">
    <source>
        <dbReference type="EMBL" id="MDR6967981.1"/>
    </source>
</evidence>
<dbReference type="InterPro" id="IPR001789">
    <property type="entry name" value="Sig_transdc_resp-reg_receiver"/>
</dbReference>
<dbReference type="InterPro" id="IPR052893">
    <property type="entry name" value="TCS_response_regulator"/>
</dbReference>
<dbReference type="EMBL" id="JAVDVI010000007">
    <property type="protein sequence ID" value="MDR6967981.1"/>
    <property type="molecule type" value="Genomic_DNA"/>
</dbReference>
<dbReference type="PANTHER" id="PTHR44520:SF2">
    <property type="entry name" value="RESPONSE REGULATOR RCP1"/>
    <property type="match status" value="1"/>
</dbReference>
<dbReference type="RefSeq" id="WP_310026373.1">
    <property type="nucleotide sequence ID" value="NZ_JAVDVI010000007.1"/>
</dbReference>
<gene>
    <name evidence="3" type="ORF">J2X31_001995</name>
</gene>
<accession>A0ABU1TPT9</accession>
<evidence type="ECO:0000259" key="2">
    <source>
        <dbReference type="PROSITE" id="PS50110"/>
    </source>
</evidence>
<dbReference type="InterPro" id="IPR011006">
    <property type="entry name" value="CheY-like_superfamily"/>
</dbReference>
<dbReference type="Pfam" id="PF00072">
    <property type="entry name" value="Response_reg"/>
    <property type="match status" value="1"/>
</dbReference>
<feature type="domain" description="Response regulatory" evidence="2">
    <location>
        <begin position="8"/>
        <end position="128"/>
    </location>
</feature>
<protein>
    <submittedName>
        <fullName evidence="3">CheY-like chemotaxis protein</fullName>
    </submittedName>
</protein>